<accession>A0A6J5P7Y9</accession>
<reference evidence="1" key="1">
    <citation type="submission" date="2020-04" db="EMBL/GenBank/DDBJ databases">
        <authorList>
            <person name="Chiriac C."/>
            <person name="Salcher M."/>
            <person name="Ghai R."/>
            <person name="Kavagutti S V."/>
        </authorList>
    </citation>
    <scope>NUCLEOTIDE SEQUENCE</scope>
</reference>
<proteinExistence type="predicted"/>
<dbReference type="EMBL" id="LR796806">
    <property type="protein sequence ID" value="CAB4167653.1"/>
    <property type="molecule type" value="Genomic_DNA"/>
</dbReference>
<keyword evidence="1" id="KW-0378">Hydrolase</keyword>
<dbReference type="InterPro" id="IPR004211">
    <property type="entry name" value="Endonuclease_7"/>
</dbReference>
<organism evidence="1">
    <name type="scientific">uncultured Caudovirales phage</name>
    <dbReference type="NCBI Taxonomy" id="2100421"/>
    <lineage>
        <taxon>Viruses</taxon>
        <taxon>Duplodnaviria</taxon>
        <taxon>Heunggongvirae</taxon>
        <taxon>Uroviricota</taxon>
        <taxon>Caudoviricetes</taxon>
        <taxon>Peduoviridae</taxon>
        <taxon>Maltschvirus</taxon>
        <taxon>Maltschvirus maltsch</taxon>
    </lineage>
</organism>
<gene>
    <name evidence="1" type="ORF">UFOVP858_49</name>
</gene>
<dbReference type="GO" id="GO:0004519">
    <property type="term" value="F:endonuclease activity"/>
    <property type="evidence" value="ECO:0007669"/>
    <property type="project" value="UniProtKB-KW"/>
</dbReference>
<sequence>MELLTCTRCKGQKSATLEHFPPHNKKRNGLDSWCRDCRATYRNAINRGKFRDTISDAALVELKSTTHECVICGSVEPLVVDHDHKTNKVRGMLCNRCNRGLGHFRDDPALLEFARIYLLSSLDSPEAEEHLGKGVA</sequence>
<dbReference type="InterPro" id="IPR038563">
    <property type="entry name" value="Endonuclease_7_sf"/>
</dbReference>
<keyword evidence="1" id="KW-0255">Endonuclease</keyword>
<dbReference type="Pfam" id="PF02945">
    <property type="entry name" value="Endonuclease_7"/>
    <property type="match status" value="1"/>
</dbReference>
<name>A0A6J5P7Y9_9CAUD</name>
<dbReference type="Gene3D" id="3.40.1800.10">
    <property type="entry name" value="His-Me finger endonucleases"/>
    <property type="match status" value="1"/>
</dbReference>
<dbReference type="SUPFAM" id="SSF54060">
    <property type="entry name" value="His-Me finger endonucleases"/>
    <property type="match status" value="1"/>
</dbReference>
<dbReference type="InterPro" id="IPR044925">
    <property type="entry name" value="His-Me_finger_sf"/>
</dbReference>
<keyword evidence="1" id="KW-0540">Nuclease</keyword>
<protein>
    <submittedName>
        <fullName evidence="1">Recombination endonuclease VII</fullName>
    </submittedName>
</protein>
<evidence type="ECO:0000313" key="1">
    <source>
        <dbReference type="EMBL" id="CAB4167653.1"/>
    </source>
</evidence>